<dbReference type="GO" id="GO:0005634">
    <property type="term" value="C:nucleus"/>
    <property type="evidence" value="ECO:0007669"/>
    <property type="project" value="TreeGrafter"/>
</dbReference>
<dbReference type="GO" id="GO:0005524">
    <property type="term" value="F:ATP binding"/>
    <property type="evidence" value="ECO:0007669"/>
    <property type="project" value="UniProtKB-UniRule"/>
</dbReference>
<dbReference type="OMA" id="STIQHER"/>
<dbReference type="GO" id="GO:0045719">
    <property type="term" value="P:negative regulation of glycogen biosynthetic process"/>
    <property type="evidence" value="ECO:0007669"/>
    <property type="project" value="TreeGrafter"/>
</dbReference>
<dbReference type="GO" id="GO:0004674">
    <property type="term" value="F:protein serine/threonine kinase activity"/>
    <property type="evidence" value="ECO:0007669"/>
    <property type="project" value="UniProtKB-KW"/>
</dbReference>
<gene>
    <name evidence="7" type="primary">Contig1401.g1536</name>
    <name evidence="7" type="ORF">STYLEM_18473</name>
</gene>
<keyword evidence="8" id="KW-1185">Reference proteome</keyword>
<evidence type="ECO:0000256" key="4">
    <source>
        <dbReference type="PROSITE-ProRule" id="PRU10141"/>
    </source>
</evidence>
<evidence type="ECO:0000259" key="6">
    <source>
        <dbReference type="PROSITE" id="PS50011"/>
    </source>
</evidence>
<evidence type="ECO:0000256" key="2">
    <source>
        <dbReference type="ARBA" id="ARBA00022741"/>
    </source>
</evidence>
<reference evidence="7 8" key="1">
    <citation type="submission" date="2014-06" db="EMBL/GenBank/DDBJ databases">
        <authorList>
            <person name="Swart Estienne"/>
        </authorList>
    </citation>
    <scope>NUCLEOTIDE SEQUENCE [LARGE SCALE GENOMIC DNA]</scope>
    <source>
        <strain evidence="7 8">130c</strain>
    </source>
</reference>
<dbReference type="InParanoid" id="A0A078B521"/>
<dbReference type="PANTHER" id="PTHR24346:SF51">
    <property type="entry name" value="PAS DOMAIN-CONTAINING SERINE_THREONINE-PROTEIN KINASE"/>
    <property type="match status" value="1"/>
</dbReference>
<dbReference type="InterPro" id="IPR017441">
    <property type="entry name" value="Protein_kinase_ATP_BS"/>
</dbReference>
<dbReference type="PROSITE" id="PS00108">
    <property type="entry name" value="PROTEIN_KINASE_ST"/>
    <property type="match status" value="1"/>
</dbReference>
<dbReference type="InterPro" id="IPR008271">
    <property type="entry name" value="Ser/Thr_kinase_AS"/>
</dbReference>
<dbReference type="PROSITE" id="PS50011">
    <property type="entry name" value="PROTEIN_KINASE_DOM"/>
    <property type="match status" value="1"/>
</dbReference>
<dbReference type="Gene3D" id="1.10.510.10">
    <property type="entry name" value="Transferase(Phosphotransferase) domain 1"/>
    <property type="match status" value="1"/>
</dbReference>
<keyword evidence="5" id="KW-0723">Serine/threonine-protein kinase</keyword>
<evidence type="ECO:0000256" key="3">
    <source>
        <dbReference type="ARBA" id="ARBA00022840"/>
    </source>
</evidence>
<accession>A0A078B521</accession>
<dbReference type="SUPFAM" id="SSF56112">
    <property type="entry name" value="Protein kinase-like (PK-like)"/>
    <property type="match status" value="1"/>
</dbReference>
<dbReference type="AlphaFoldDB" id="A0A078B521"/>
<evidence type="ECO:0000313" key="7">
    <source>
        <dbReference type="EMBL" id="CDW89341.1"/>
    </source>
</evidence>
<dbReference type="PANTHER" id="PTHR24346">
    <property type="entry name" value="MAP/MICROTUBULE AFFINITY-REGULATING KINASE"/>
    <property type="match status" value="1"/>
</dbReference>
<dbReference type="InterPro" id="IPR011009">
    <property type="entry name" value="Kinase-like_dom_sf"/>
</dbReference>
<dbReference type="EMBL" id="CCKQ01017449">
    <property type="protein sequence ID" value="CDW89341.1"/>
    <property type="molecule type" value="Genomic_DNA"/>
</dbReference>
<dbReference type="OrthoDB" id="539158at2759"/>
<comment type="similarity">
    <text evidence="5">Belongs to the protein kinase superfamily.</text>
</comment>
<proteinExistence type="inferred from homology"/>
<dbReference type="Pfam" id="PF00069">
    <property type="entry name" value="Pkinase"/>
    <property type="match status" value="1"/>
</dbReference>
<organism evidence="7 8">
    <name type="scientific">Stylonychia lemnae</name>
    <name type="common">Ciliate</name>
    <dbReference type="NCBI Taxonomy" id="5949"/>
    <lineage>
        <taxon>Eukaryota</taxon>
        <taxon>Sar</taxon>
        <taxon>Alveolata</taxon>
        <taxon>Ciliophora</taxon>
        <taxon>Intramacronucleata</taxon>
        <taxon>Spirotrichea</taxon>
        <taxon>Stichotrichia</taxon>
        <taxon>Sporadotrichida</taxon>
        <taxon>Oxytrichidae</taxon>
        <taxon>Stylonychinae</taxon>
        <taxon>Stylonychia</taxon>
    </lineage>
</organism>
<dbReference type="SMART" id="SM00220">
    <property type="entry name" value="S_TKc"/>
    <property type="match status" value="1"/>
</dbReference>
<protein>
    <submittedName>
        <fullName evidence="7">Protein kinase domain containing protein</fullName>
    </submittedName>
</protein>
<evidence type="ECO:0000313" key="8">
    <source>
        <dbReference type="Proteomes" id="UP000039865"/>
    </source>
</evidence>
<keyword evidence="7" id="KW-0808">Transferase</keyword>
<dbReference type="InterPro" id="IPR000719">
    <property type="entry name" value="Prot_kinase_dom"/>
</dbReference>
<feature type="domain" description="Protein kinase" evidence="6">
    <location>
        <begin position="8"/>
        <end position="289"/>
    </location>
</feature>
<evidence type="ECO:0000256" key="5">
    <source>
        <dbReference type="RuleBase" id="RU000304"/>
    </source>
</evidence>
<evidence type="ECO:0000256" key="1">
    <source>
        <dbReference type="ARBA" id="ARBA00011245"/>
    </source>
</evidence>
<sequence length="476" mass="55390">MPNIIGKYELIKTLGRGGFSKVKLARNRDNFQEVAIKIHKLDNPELDQERVNVIQNEAKLLSTIQHERIVNIIDYFPRQVVQKTDGTQYEVVCVIISEIADGGELFFYVKNSGAFKERHARHLFRQMLEGLHFLHKQGFCHRDLKPDNILLTENFDVKIADFGFAGPMAGRQNEGYLTTTLGTVPYQAPEINLRQTYKGEDVDVFSLGIILFIMVTGLPPFKVADDSDFFYRQIIHGKMAEYWDYFKSQVKLNGGSEFSENFMDLIQRMLEFIPDQRIKLDQIFEHNWVKSSDYPYPDEIRQELARRKAKNSLEEQKVAAQKKQQKAKYHAKMRGVINEDDVDDDDTKKEAFKIEKHIDVSNEQMLLNHVILISEHPDEILEVIQDYINEKKDEEDIEINENAKKPYKALIKHIKPEGISLEFSFNIIKLEGQEMFAIEFQNYNGLQDDFLNFINDLDAELSKKFGYVDVEDEEAD</sequence>
<dbReference type="Proteomes" id="UP000039865">
    <property type="component" value="Unassembled WGS sequence"/>
</dbReference>
<keyword evidence="2 4" id="KW-0547">Nucleotide-binding</keyword>
<dbReference type="PROSITE" id="PS00107">
    <property type="entry name" value="PROTEIN_KINASE_ATP"/>
    <property type="match status" value="1"/>
</dbReference>
<dbReference type="GO" id="GO:0005829">
    <property type="term" value="C:cytosol"/>
    <property type="evidence" value="ECO:0007669"/>
    <property type="project" value="TreeGrafter"/>
</dbReference>
<feature type="binding site" evidence="4">
    <location>
        <position position="37"/>
    </location>
    <ligand>
        <name>ATP</name>
        <dbReference type="ChEBI" id="CHEBI:30616"/>
    </ligand>
</feature>
<name>A0A078B521_STYLE</name>
<keyword evidence="7" id="KW-0418">Kinase</keyword>
<dbReference type="FunFam" id="1.10.510.10:FF:000571">
    <property type="entry name" value="Maternal embryonic leucine zipper kinase"/>
    <property type="match status" value="1"/>
</dbReference>
<dbReference type="GO" id="GO:0035556">
    <property type="term" value="P:intracellular signal transduction"/>
    <property type="evidence" value="ECO:0007669"/>
    <property type="project" value="TreeGrafter"/>
</dbReference>
<keyword evidence="3 4" id="KW-0067">ATP-binding</keyword>
<comment type="subunit">
    <text evidence="1">Monomer.</text>
</comment>